<feature type="compositionally biased region" description="Polar residues" evidence="1">
    <location>
        <begin position="160"/>
        <end position="174"/>
    </location>
</feature>
<dbReference type="HOGENOM" id="CLU_1398832_0_0_1"/>
<accession>V9FPG1</accession>
<proteinExistence type="predicted"/>
<keyword evidence="3" id="KW-1185">Reference proteome</keyword>
<dbReference type="EMBL" id="ANIZ01000822">
    <property type="protein sequence ID" value="ETI52317.1"/>
    <property type="molecule type" value="Genomic_DNA"/>
</dbReference>
<evidence type="ECO:0000313" key="2">
    <source>
        <dbReference type="EMBL" id="ETI52317.1"/>
    </source>
</evidence>
<dbReference type="Proteomes" id="UP000018721">
    <property type="component" value="Unassembled WGS sequence"/>
</dbReference>
<dbReference type="AlphaFoldDB" id="V9FPG1"/>
<gene>
    <name evidence="2" type="ORF">F443_04513</name>
</gene>
<sequence>MHSPLDNAITSCLKQARTQHVRPRHALHAVEGLDLGARQSQHRICGRQRGMRAECELPCVHEAPLSRLTRRTWPHCLLAVHLARSRSIAVTSGCKRIIRHTNKQMTTTLAAWGGSFHAAELVIVAQRCQTRRRGIETPTAGYCATRQQRPTSRRNCDGANRSSDQSGKQGSLVSSPEVATARMNIVKSDLRPSRS</sequence>
<protein>
    <submittedName>
        <fullName evidence="2">Uncharacterized protein</fullName>
    </submittedName>
</protein>
<evidence type="ECO:0000313" key="3">
    <source>
        <dbReference type="Proteomes" id="UP000018721"/>
    </source>
</evidence>
<organism evidence="2 3">
    <name type="scientific">Phytophthora nicotianae P1569</name>
    <dbReference type="NCBI Taxonomy" id="1317065"/>
    <lineage>
        <taxon>Eukaryota</taxon>
        <taxon>Sar</taxon>
        <taxon>Stramenopiles</taxon>
        <taxon>Oomycota</taxon>
        <taxon>Peronosporomycetes</taxon>
        <taxon>Peronosporales</taxon>
        <taxon>Peronosporaceae</taxon>
        <taxon>Phytophthora</taxon>
    </lineage>
</organism>
<evidence type="ECO:0000256" key="1">
    <source>
        <dbReference type="SAM" id="MobiDB-lite"/>
    </source>
</evidence>
<reference evidence="2 3" key="1">
    <citation type="submission" date="2013-11" db="EMBL/GenBank/DDBJ databases">
        <title>The Genome Sequence of Phytophthora parasitica P1569.</title>
        <authorList>
            <consortium name="The Broad Institute Genomics Platform"/>
            <person name="Russ C."/>
            <person name="Tyler B."/>
            <person name="Panabieres F."/>
            <person name="Shan W."/>
            <person name="Tripathy S."/>
            <person name="Grunwald N."/>
            <person name="Machado M."/>
            <person name="Johnson C.S."/>
            <person name="Arredondo F."/>
            <person name="Hong C."/>
            <person name="Coffey M."/>
            <person name="Young S.K."/>
            <person name="Zeng Q."/>
            <person name="Gargeya S."/>
            <person name="Fitzgerald M."/>
            <person name="Abouelleil A."/>
            <person name="Alvarado L."/>
            <person name="Chapman S.B."/>
            <person name="Gainer-Dewar J."/>
            <person name="Goldberg J."/>
            <person name="Griggs A."/>
            <person name="Gujja S."/>
            <person name="Hansen M."/>
            <person name="Howarth C."/>
            <person name="Imamovic A."/>
            <person name="Ireland A."/>
            <person name="Larimer J."/>
            <person name="McCowan C."/>
            <person name="Murphy C."/>
            <person name="Pearson M."/>
            <person name="Poon T.W."/>
            <person name="Priest M."/>
            <person name="Roberts A."/>
            <person name="Saif S."/>
            <person name="Shea T."/>
            <person name="Sykes S."/>
            <person name="Wortman J."/>
            <person name="Nusbaum C."/>
            <person name="Birren B."/>
        </authorList>
    </citation>
    <scope>NUCLEOTIDE SEQUENCE [LARGE SCALE GENOMIC DNA]</scope>
    <source>
        <strain evidence="2 3">P1569</strain>
    </source>
</reference>
<comment type="caution">
    <text evidence="2">The sequence shown here is derived from an EMBL/GenBank/DDBJ whole genome shotgun (WGS) entry which is preliminary data.</text>
</comment>
<feature type="region of interest" description="Disordered" evidence="1">
    <location>
        <begin position="145"/>
        <end position="195"/>
    </location>
</feature>
<name>V9FPG1_PHYNI</name>